<dbReference type="EMBL" id="PCWM01000018">
    <property type="protein sequence ID" value="PIR03332.1"/>
    <property type="molecule type" value="Genomic_DNA"/>
</dbReference>
<dbReference type="AlphaFoldDB" id="A0A2H0N362"/>
<protein>
    <submittedName>
        <fullName evidence="1">Uncharacterized protein</fullName>
    </submittedName>
</protein>
<reference evidence="1 2" key="1">
    <citation type="submission" date="2017-09" db="EMBL/GenBank/DDBJ databases">
        <title>Depth-based differentiation of microbial function through sediment-hosted aquifers and enrichment of novel symbionts in the deep terrestrial subsurface.</title>
        <authorList>
            <person name="Probst A.J."/>
            <person name="Ladd B."/>
            <person name="Jarett J.K."/>
            <person name="Geller-Mcgrath D.E."/>
            <person name="Sieber C.M."/>
            <person name="Emerson J.B."/>
            <person name="Anantharaman K."/>
            <person name="Thomas B.C."/>
            <person name="Malmstrom R."/>
            <person name="Stieglmeier M."/>
            <person name="Klingl A."/>
            <person name="Woyke T."/>
            <person name="Ryan C.M."/>
            <person name="Banfield J.F."/>
        </authorList>
    </citation>
    <scope>NUCLEOTIDE SEQUENCE [LARGE SCALE GENOMIC DNA]</scope>
    <source>
        <strain evidence="1">CG11_big_fil_rev_8_21_14_0_20_43_7</strain>
    </source>
</reference>
<dbReference type="Proteomes" id="UP000229782">
    <property type="component" value="Unassembled WGS sequence"/>
</dbReference>
<gene>
    <name evidence="1" type="ORF">COV60_00880</name>
</gene>
<sequence>MEEVVKQSRADRAAIKALEENQKRAFDVIVQAVTTVGIADIADIPGVCRAIQADVPCIYLFTCLGTYTGRQELKIDIRGTSLLSSRRFGCAKKFVADLAMHVPLKVKLILPDAEPLRVWGWDIGQDELTTACELMIEQAADEHLLPGNWQAVTWTSLEADAKPNSPAFEDALTWATQSGQMFYVRAEAELMSRHSYITTHGETLEVGRRLAAHLAYESALLASFGNNGILLHVDGEGVRREKLLAGFRPPGIPVIHGIDVR</sequence>
<accession>A0A2H0N362</accession>
<evidence type="ECO:0000313" key="1">
    <source>
        <dbReference type="EMBL" id="PIR03332.1"/>
    </source>
</evidence>
<evidence type="ECO:0000313" key="2">
    <source>
        <dbReference type="Proteomes" id="UP000229782"/>
    </source>
</evidence>
<proteinExistence type="predicted"/>
<name>A0A2H0N362_9BACT</name>
<organism evidence="1 2">
    <name type="scientific">Candidatus Magasanikbacteria bacterium CG11_big_fil_rev_8_21_14_0_20_43_7</name>
    <dbReference type="NCBI Taxonomy" id="1974654"/>
    <lineage>
        <taxon>Bacteria</taxon>
        <taxon>Candidatus Magasanikiibacteriota</taxon>
    </lineage>
</organism>
<comment type="caution">
    <text evidence="1">The sequence shown here is derived from an EMBL/GenBank/DDBJ whole genome shotgun (WGS) entry which is preliminary data.</text>
</comment>